<proteinExistence type="predicted"/>
<dbReference type="AlphaFoldDB" id="A0A9J5XM76"/>
<gene>
    <name evidence="1" type="ORF">H5410_039869</name>
</gene>
<accession>A0A9J5XM76</accession>
<name>A0A9J5XM76_SOLCO</name>
<protein>
    <submittedName>
        <fullName evidence="1">Uncharacterized protein</fullName>
    </submittedName>
</protein>
<comment type="caution">
    <text evidence="1">The sequence shown here is derived from an EMBL/GenBank/DDBJ whole genome shotgun (WGS) entry which is preliminary data.</text>
</comment>
<keyword evidence="2" id="KW-1185">Reference proteome</keyword>
<dbReference type="Proteomes" id="UP000824120">
    <property type="component" value="Chromosome 8"/>
</dbReference>
<organism evidence="1 2">
    <name type="scientific">Solanum commersonii</name>
    <name type="common">Commerson's wild potato</name>
    <name type="synonym">Commerson's nightshade</name>
    <dbReference type="NCBI Taxonomy" id="4109"/>
    <lineage>
        <taxon>Eukaryota</taxon>
        <taxon>Viridiplantae</taxon>
        <taxon>Streptophyta</taxon>
        <taxon>Embryophyta</taxon>
        <taxon>Tracheophyta</taxon>
        <taxon>Spermatophyta</taxon>
        <taxon>Magnoliopsida</taxon>
        <taxon>eudicotyledons</taxon>
        <taxon>Gunneridae</taxon>
        <taxon>Pentapetalae</taxon>
        <taxon>asterids</taxon>
        <taxon>lamiids</taxon>
        <taxon>Solanales</taxon>
        <taxon>Solanaceae</taxon>
        <taxon>Solanoideae</taxon>
        <taxon>Solaneae</taxon>
        <taxon>Solanum</taxon>
    </lineage>
</organism>
<evidence type="ECO:0000313" key="2">
    <source>
        <dbReference type="Proteomes" id="UP000824120"/>
    </source>
</evidence>
<evidence type="ECO:0000313" key="1">
    <source>
        <dbReference type="EMBL" id="KAG5589355.1"/>
    </source>
</evidence>
<dbReference type="EMBL" id="JACXVP010000008">
    <property type="protein sequence ID" value="KAG5589355.1"/>
    <property type="molecule type" value="Genomic_DNA"/>
</dbReference>
<reference evidence="1 2" key="1">
    <citation type="submission" date="2020-09" db="EMBL/GenBank/DDBJ databases">
        <title>De no assembly of potato wild relative species, Solanum commersonii.</title>
        <authorList>
            <person name="Cho K."/>
        </authorList>
    </citation>
    <scope>NUCLEOTIDE SEQUENCE [LARGE SCALE GENOMIC DNA]</scope>
    <source>
        <strain evidence="1">LZ3.2</strain>
        <tissue evidence="1">Leaf</tissue>
    </source>
</reference>
<sequence length="73" mass="8155">MIYKNILMKKYNIDVIQKMMGEVNGNIDTIAREGDLSPRQISNLKSGVKKTVPYLPLQVKTRSNKDTSGGVSQ</sequence>